<feature type="region of interest" description="Disordered" evidence="1">
    <location>
        <begin position="186"/>
        <end position="211"/>
    </location>
</feature>
<gene>
    <name evidence="2" type="ORF">D915_004554</name>
</gene>
<feature type="region of interest" description="Disordered" evidence="1">
    <location>
        <begin position="146"/>
        <end position="166"/>
    </location>
</feature>
<protein>
    <submittedName>
        <fullName evidence="2">Uncharacterized protein</fullName>
    </submittedName>
</protein>
<reference evidence="2" key="1">
    <citation type="submission" date="2019-03" db="EMBL/GenBank/DDBJ databases">
        <title>Improved annotation for the trematode Fasciola hepatica.</title>
        <authorList>
            <person name="Choi Y.-J."/>
            <person name="Martin J."/>
            <person name="Mitreva M."/>
        </authorList>
    </citation>
    <scope>NUCLEOTIDE SEQUENCE [LARGE SCALE GENOMIC DNA]</scope>
</reference>
<evidence type="ECO:0000313" key="3">
    <source>
        <dbReference type="Proteomes" id="UP000230066"/>
    </source>
</evidence>
<feature type="compositionally biased region" description="Basic and acidic residues" evidence="1">
    <location>
        <begin position="540"/>
        <end position="563"/>
    </location>
</feature>
<feature type="region of interest" description="Disordered" evidence="1">
    <location>
        <begin position="310"/>
        <end position="334"/>
    </location>
</feature>
<feature type="region of interest" description="Disordered" evidence="1">
    <location>
        <begin position="532"/>
        <end position="602"/>
    </location>
</feature>
<evidence type="ECO:0000313" key="2">
    <source>
        <dbReference type="EMBL" id="THD24272.1"/>
    </source>
</evidence>
<name>A0A4E0RYY7_FASHE</name>
<dbReference type="EMBL" id="JXXN02001692">
    <property type="protein sequence ID" value="THD24272.1"/>
    <property type="molecule type" value="Genomic_DNA"/>
</dbReference>
<feature type="compositionally biased region" description="Polar residues" evidence="1">
    <location>
        <begin position="47"/>
        <end position="59"/>
    </location>
</feature>
<sequence length="616" mass="68657">MISAVKAMKYVELALFWLVSLFSLGIPVVVITERMARRPTSYKIQQSLQRQTSVNSNESFADERFPRVPNLHTPTYLGSLPNEGGKYLDKKGQSSSPGPDDVCSFQPDPLRTRDQLSPRYLTGFDQNISGNSSVPAVSRVSHQPSFESYDSSMSANSWTSSNEPEANATISHTFRDIIPLAASSNLQSTSPSQQSHNRHFASSPSGQPNDSSIQLFREAYEQGGVKIRINLEDNKRNSRKAGKSNDKSQLKLSEASGKTSKGSPNSISKNQIDLLKIIGSEKDNVSDVKFPVGSGAPNIKGLWKRAFQSLRKDKPKREPSLSKRREPPSSSDEIDPVYHLLRCAASKSQSTAIATTGLGPMRSVDRMKPNTVESPNSIQEISYGGECSGKYSPYGNEATSSKKSSSVTFRSPYHGSIFTSSEVEHRQDGRMLLDDLTDATITVRSPARAIGQNILLDSRMKEAPLILDWGETILEGSAEDEKSREAQLAYEQHKRLNARRNMLKNAQKSLSFALEENAVECSMEQKRVQAYNSQHLRPPLNERMKSLSVDDKNDMEERKRWQDSSDQSTSHSSQLSRTPSVRGIRKPSHRELKERFPGETSEQKRTCRSECLFIQV</sequence>
<keyword evidence="3" id="KW-1185">Reference proteome</keyword>
<feature type="region of interest" description="Disordered" evidence="1">
    <location>
        <begin position="230"/>
        <end position="267"/>
    </location>
</feature>
<feature type="compositionally biased region" description="Polar residues" evidence="1">
    <location>
        <begin position="256"/>
        <end position="267"/>
    </location>
</feature>
<feature type="region of interest" description="Disordered" evidence="1">
    <location>
        <begin position="360"/>
        <end position="379"/>
    </location>
</feature>
<feature type="compositionally biased region" description="Basic and acidic residues" evidence="1">
    <location>
        <begin position="310"/>
        <end position="327"/>
    </location>
</feature>
<feature type="region of interest" description="Disordered" evidence="1">
    <location>
        <begin position="47"/>
        <end position="115"/>
    </location>
</feature>
<dbReference type="AlphaFoldDB" id="A0A4E0RYY7"/>
<feature type="compositionally biased region" description="Low complexity" evidence="1">
    <location>
        <begin position="564"/>
        <end position="580"/>
    </location>
</feature>
<accession>A0A4E0RYY7</accession>
<dbReference type="Proteomes" id="UP000230066">
    <property type="component" value="Unassembled WGS sequence"/>
</dbReference>
<feature type="compositionally biased region" description="Low complexity" evidence="1">
    <location>
        <begin position="151"/>
        <end position="161"/>
    </location>
</feature>
<feature type="compositionally biased region" description="Basic and acidic residues" evidence="1">
    <location>
        <begin position="589"/>
        <end position="602"/>
    </location>
</feature>
<evidence type="ECO:0000256" key="1">
    <source>
        <dbReference type="SAM" id="MobiDB-lite"/>
    </source>
</evidence>
<comment type="caution">
    <text evidence="2">The sequence shown here is derived from an EMBL/GenBank/DDBJ whole genome shotgun (WGS) entry which is preliminary data.</text>
</comment>
<proteinExistence type="predicted"/>
<organism evidence="2 3">
    <name type="scientific">Fasciola hepatica</name>
    <name type="common">Liver fluke</name>
    <dbReference type="NCBI Taxonomy" id="6192"/>
    <lineage>
        <taxon>Eukaryota</taxon>
        <taxon>Metazoa</taxon>
        <taxon>Spiralia</taxon>
        <taxon>Lophotrochozoa</taxon>
        <taxon>Platyhelminthes</taxon>
        <taxon>Trematoda</taxon>
        <taxon>Digenea</taxon>
        <taxon>Plagiorchiida</taxon>
        <taxon>Echinostomata</taxon>
        <taxon>Echinostomatoidea</taxon>
        <taxon>Fasciolidae</taxon>
        <taxon>Fasciola</taxon>
    </lineage>
</organism>